<dbReference type="CDD" id="cd06267">
    <property type="entry name" value="PBP1_LacI_sugar_binding-like"/>
    <property type="match status" value="1"/>
</dbReference>
<keyword evidence="7" id="KW-1185">Reference proteome</keyword>
<comment type="caution">
    <text evidence="6">The sequence shown here is derived from an EMBL/GenBank/DDBJ whole genome shotgun (WGS) entry which is preliminary data.</text>
</comment>
<evidence type="ECO:0000256" key="4">
    <source>
        <dbReference type="ARBA" id="ARBA00023163"/>
    </source>
</evidence>
<accession>A0A4Q2KCF2</accession>
<evidence type="ECO:0000259" key="5">
    <source>
        <dbReference type="PROSITE" id="PS50932"/>
    </source>
</evidence>
<dbReference type="SMART" id="SM00354">
    <property type="entry name" value="HTH_LACI"/>
    <property type="match status" value="1"/>
</dbReference>
<dbReference type="PANTHER" id="PTHR30146">
    <property type="entry name" value="LACI-RELATED TRANSCRIPTIONAL REPRESSOR"/>
    <property type="match status" value="1"/>
</dbReference>
<keyword evidence="4" id="KW-0804">Transcription</keyword>
<evidence type="ECO:0000313" key="7">
    <source>
        <dbReference type="Proteomes" id="UP000291269"/>
    </source>
</evidence>
<evidence type="ECO:0000256" key="3">
    <source>
        <dbReference type="ARBA" id="ARBA00023125"/>
    </source>
</evidence>
<feature type="domain" description="HTH lacI-type" evidence="5">
    <location>
        <begin position="2"/>
        <end position="56"/>
    </location>
</feature>
<evidence type="ECO:0000256" key="1">
    <source>
        <dbReference type="ARBA" id="ARBA00022491"/>
    </source>
</evidence>
<dbReference type="CDD" id="cd01392">
    <property type="entry name" value="HTH_LacI"/>
    <property type="match status" value="1"/>
</dbReference>
<dbReference type="GO" id="GO:0003700">
    <property type="term" value="F:DNA-binding transcription factor activity"/>
    <property type="evidence" value="ECO:0007669"/>
    <property type="project" value="TreeGrafter"/>
</dbReference>
<dbReference type="EMBL" id="SDOZ01000002">
    <property type="protein sequence ID" value="RXZ61560.1"/>
    <property type="molecule type" value="Genomic_DNA"/>
</dbReference>
<proteinExistence type="predicted"/>
<dbReference type="InterPro" id="IPR010982">
    <property type="entry name" value="Lambda_DNA-bd_dom_sf"/>
</dbReference>
<protein>
    <submittedName>
        <fullName evidence="6">LacI family transcriptional regulator</fullName>
    </submittedName>
</protein>
<evidence type="ECO:0000313" key="6">
    <source>
        <dbReference type="EMBL" id="RXZ61560.1"/>
    </source>
</evidence>
<organism evidence="6 7">
    <name type="scientific">Candidatus Borkfalkia ceftriaxoniphila</name>
    <dbReference type="NCBI Taxonomy" id="2508949"/>
    <lineage>
        <taxon>Bacteria</taxon>
        <taxon>Bacillati</taxon>
        <taxon>Bacillota</taxon>
        <taxon>Clostridia</taxon>
        <taxon>Christensenellales</taxon>
        <taxon>Christensenellaceae</taxon>
        <taxon>Candidatus Borkfalkia</taxon>
    </lineage>
</organism>
<dbReference type="Proteomes" id="UP000291269">
    <property type="component" value="Unassembled WGS sequence"/>
</dbReference>
<dbReference type="PANTHER" id="PTHR30146:SF148">
    <property type="entry name" value="HTH-TYPE TRANSCRIPTIONAL REPRESSOR PURR-RELATED"/>
    <property type="match status" value="1"/>
</dbReference>
<sequence length="334" mass="37355">MANRKDVAKLAGVSPATVSNVFDKPDVVKVVTREKVLKAAKKLKYVPNHAAKTLSSGNSRHIGVAVFEYTNPHHMEIIRGIENYAIGKDYMVTVFLLDNAIRDKFSFIQNKQLSALINFTTNIYPDSFIDILTNSNTLLVDFGADKGLSTNIDMRNAYLNFMEKLRELGHKNVGFVTGMDRFRFHCDVRGKLFDLRGQYGFCEDENLISYNDDYRLSSEERGYLGATNLLSVRNDITAIFAINDMAALGAMRAIREAGLTVPSDISVIGCDDISLAKYACPSLTTVSCQKYEFGMKIAEKILECIDRKERGIGEEIATQAFCIYRESLTKVSDL</sequence>
<keyword evidence="1" id="KW-0678">Repressor</keyword>
<dbReference type="OrthoDB" id="9775106at2"/>
<dbReference type="InterPro" id="IPR000843">
    <property type="entry name" value="HTH_LacI"/>
</dbReference>
<dbReference type="InterPro" id="IPR028082">
    <property type="entry name" value="Peripla_BP_I"/>
</dbReference>
<dbReference type="AlphaFoldDB" id="A0A4Q2KCF2"/>
<dbReference type="SUPFAM" id="SSF53822">
    <property type="entry name" value="Periplasmic binding protein-like I"/>
    <property type="match status" value="1"/>
</dbReference>
<dbReference type="RefSeq" id="WP_129224360.1">
    <property type="nucleotide sequence ID" value="NZ_SDOZ01000002.1"/>
</dbReference>
<keyword evidence="3" id="KW-0238">DNA-binding</keyword>
<name>A0A4Q2KCF2_9FIRM</name>
<dbReference type="Gene3D" id="1.10.260.40">
    <property type="entry name" value="lambda repressor-like DNA-binding domains"/>
    <property type="match status" value="1"/>
</dbReference>
<dbReference type="InterPro" id="IPR046335">
    <property type="entry name" value="LacI/GalR-like_sensor"/>
</dbReference>
<dbReference type="SUPFAM" id="SSF47413">
    <property type="entry name" value="lambda repressor-like DNA-binding domains"/>
    <property type="match status" value="1"/>
</dbReference>
<keyword evidence="2" id="KW-0805">Transcription regulation</keyword>
<dbReference type="Pfam" id="PF00356">
    <property type="entry name" value="LacI"/>
    <property type="match status" value="1"/>
</dbReference>
<dbReference type="PROSITE" id="PS50932">
    <property type="entry name" value="HTH_LACI_2"/>
    <property type="match status" value="1"/>
</dbReference>
<dbReference type="Pfam" id="PF13377">
    <property type="entry name" value="Peripla_BP_3"/>
    <property type="match status" value="1"/>
</dbReference>
<dbReference type="GO" id="GO:0000976">
    <property type="term" value="F:transcription cis-regulatory region binding"/>
    <property type="evidence" value="ECO:0007669"/>
    <property type="project" value="TreeGrafter"/>
</dbReference>
<gene>
    <name evidence="6" type="ORF">ESZ91_03980</name>
</gene>
<reference evidence="6 7" key="1">
    <citation type="journal article" date="2019" name="Gut">
        <title>Antibiotics-induced monodominance of a novel gut bacterial order.</title>
        <authorList>
            <person name="Hildebrand F."/>
            <person name="Moitinho-Silva L."/>
            <person name="Blasche S."/>
            <person name="Jahn M.T."/>
            <person name="Gossmann T.I."/>
            <person name="Heuerta-Cepas J."/>
            <person name="Hercog R."/>
            <person name="Luetge M."/>
            <person name="Bahram M."/>
            <person name="Pryszlak A."/>
            <person name="Alves R.J."/>
            <person name="Waszak S.M."/>
            <person name="Zhu A."/>
            <person name="Ye L."/>
            <person name="Costea P.I."/>
            <person name="Aalvink S."/>
            <person name="Belzer C."/>
            <person name="Forslund S.K."/>
            <person name="Sunagawa S."/>
            <person name="Hentschel U."/>
            <person name="Merten C."/>
            <person name="Patil K.R."/>
            <person name="Benes V."/>
            <person name="Bork P."/>
        </authorList>
    </citation>
    <scope>NUCLEOTIDE SEQUENCE [LARGE SCALE GENOMIC DNA]</scope>
    <source>
        <strain evidence="6 7">HDS1380</strain>
    </source>
</reference>
<evidence type="ECO:0000256" key="2">
    <source>
        <dbReference type="ARBA" id="ARBA00023015"/>
    </source>
</evidence>
<dbReference type="Gene3D" id="3.40.50.2300">
    <property type="match status" value="2"/>
</dbReference>